<dbReference type="PANTHER" id="PTHR32305:SF15">
    <property type="entry name" value="PROTEIN RHSA-RELATED"/>
    <property type="match status" value="1"/>
</dbReference>
<dbReference type="InterPro" id="IPR056823">
    <property type="entry name" value="TEN-like_YD-shell"/>
</dbReference>
<dbReference type="PRINTS" id="PR00394">
    <property type="entry name" value="RHSPROTEIN"/>
</dbReference>
<evidence type="ECO:0000313" key="5">
    <source>
        <dbReference type="Proteomes" id="UP000252795"/>
    </source>
</evidence>
<dbReference type="PANTHER" id="PTHR32305">
    <property type="match status" value="1"/>
</dbReference>
<evidence type="ECO:0000313" key="3">
    <source>
        <dbReference type="EMBL" id="RBP75697.1"/>
    </source>
</evidence>
<gene>
    <name evidence="4" type="ORF">DET51_103299</name>
    <name evidence="3" type="ORF">DET64_103299</name>
</gene>
<keyword evidence="1" id="KW-0677">Repeat</keyword>
<dbReference type="AlphaFoldDB" id="A0A368V5V7"/>
<dbReference type="Gene3D" id="2.180.10.10">
    <property type="entry name" value="RHS repeat-associated core"/>
    <property type="match status" value="1"/>
</dbReference>
<name>A0A368V5V7_MARNT</name>
<reference evidence="4 5" key="1">
    <citation type="submission" date="2018-07" db="EMBL/GenBank/DDBJ databases">
        <title>Freshwater and sediment microbial communities from various areas in North America, analyzing microbe dynamics in response to fracking.</title>
        <authorList>
            <person name="Lamendella R."/>
        </authorList>
    </citation>
    <scope>NUCLEOTIDE SEQUENCE [LARGE SCALE GENOMIC DNA]</scope>
    <source>
        <strain evidence="4 5">114E</strain>
        <strain evidence="3 6">114E_o</strain>
    </source>
</reference>
<evidence type="ECO:0000256" key="1">
    <source>
        <dbReference type="ARBA" id="ARBA00022737"/>
    </source>
</evidence>
<dbReference type="Proteomes" id="UP000252795">
    <property type="component" value="Unassembled WGS sequence"/>
</dbReference>
<dbReference type="Proteomes" id="UP000253065">
    <property type="component" value="Unassembled WGS sequence"/>
</dbReference>
<dbReference type="InterPro" id="IPR050708">
    <property type="entry name" value="T6SS_VgrG/RHS"/>
</dbReference>
<dbReference type="InterPro" id="IPR022385">
    <property type="entry name" value="Rhs_assc_core"/>
</dbReference>
<sequence>MGYSEGGRDYSVHSDYLDTPKVLTDTSGNVVWNTVLSPYGNTVENTDPDGDGQEIAFNLRFPGQYHDRETGLYYNWNRSYDPESGRYIQADPIGFQGGLNYYGYAYQSPQNNFDSDGRIVIAAPAIPAVVSALGKAGAFVASAAVAAWGASEVINNYN</sequence>
<dbReference type="EMBL" id="QPJB01000003">
    <property type="protein sequence ID" value="RCW36506.1"/>
    <property type="molecule type" value="Genomic_DNA"/>
</dbReference>
<organism evidence="4 5">
    <name type="scientific">Marinobacter nauticus</name>
    <name type="common">Marinobacter hydrocarbonoclasticus</name>
    <name type="synonym">Marinobacter aquaeolei</name>
    <dbReference type="NCBI Taxonomy" id="2743"/>
    <lineage>
        <taxon>Bacteria</taxon>
        <taxon>Pseudomonadati</taxon>
        <taxon>Pseudomonadota</taxon>
        <taxon>Gammaproteobacteria</taxon>
        <taxon>Pseudomonadales</taxon>
        <taxon>Marinobacteraceae</taxon>
        <taxon>Marinobacter</taxon>
    </lineage>
</organism>
<feature type="domain" description="Teneurin-like YD-shell" evidence="2">
    <location>
        <begin position="7"/>
        <end position="91"/>
    </location>
</feature>
<protein>
    <submittedName>
        <fullName evidence="4">RHS repeat-associated protein</fullName>
    </submittedName>
</protein>
<evidence type="ECO:0000313" key="6">
    <source>
        <dbReference type="Proteomes" id="UP000253065"/>
    </source>
</evidence>
<evidence type="ECO:0000313" key="4">
    <source>
        <dbReference type="EMBL" id="RCW36506.1"/>
    </source>
</evidence>
<dbReference type="NCBIfam" id="TIGR03696">
    <property type="entry name" value="Rhs_assc_core"/>
    <property type="match status" value="1"/>
</dbReference>
<accession>A0A368V5V7</accession>
<comment type="caution">
    <text evidence="4">The sequence shown here is derived from an EMBL/GenBank/DDBJ whole genome shotgun (WGS) entry which is preliminary data.</text>
</comment>
<evidence type="ECO:0000259" key="2">
    <source>
        <dbReference type="Pfam" id="PF25023"/>
    </source>
</evidence>
<proteinExistence type="predicted"/>
<dbReference type="EMBL" id="QNSA01000003">
    <property type="protein sequence ID" value="RBP75697.1"/>
    <property type="molecule type" value="Genomic_DNA"/>
</dbReference>
<dbReference type="Pfam" id="PF25023">
    <property type="entry name" value="TEN_YD-shell"/>
    <property type="match status" value="1"/>
</dbReference>
<keyword evidence="6" id="KW-1185">Reference proteome</keyword>